<comment type="subcellular location">
    <subcellularLocation>
        <location evidence="1">Cell inner membrane</location>
        <topology evidence="1">Multi-pass membrane protein</topology>
    </subcellularLocation>
</comment>
<dbReference type="GO" id="GO:0046872">
    <property type="term" value="F:metal ion binding"/>
    <property type="evidence" value="ECO:0007669"/>
    <property type="project" value="UniProtKB-KW"/>
</dbReference>
<feature type="transmembrane region" description="Helical" evidence="13">
    <location>
        <begin position="331"/>
        <end position="358"/>
    </location>
</feature>
<evidence type="ECO:0000256" key="3">
    <source>
        <dbReference type="ARBA" id="ARBA00022448"/>
    </source>
</evidence>
<reference evidence="14 15" key="1">
    <citation type="journal article" date="2018" name="Sci. Adv.">
        <title>Multi-heme cytochromes provide a pathway for survival in energy-limited environments.</title>
        <authorList>
            <person name="Deng X."/>
            <person name="Dohmae N."/>
            <person name="Nealson K.H."/>
            <person name="Hashimoto K."/>
            <person name="Okamoto A."/>
        </authorList>
    </citation>
    <scope>NUCLEOTIDE SEQUENCE [LARGE SCALE GENOMIC DNA]</scope>
    <source>
        <strain evidence="14 15">IS5</strain>
    </source>
</reference>
<accession>A0A2Z6AWD6</accession>
<feature type="binding site" evidence="12">
    <location>
        <position position="315"/>
    </location>
    <ligand>
        <name>K(+)</name>
        <dbReference type="ChEBI" id="CHEBI:29103"/>
    </ligand>
</feature>
<keyword evidence="6" id="KW-0633">Potassium transport</keyword>
<feature type="transmembrane region" description="Helical" evidence="13">
    <location>
        <begin position="37"/>
        <end position="57"/>
    </location>
</feature>
<dbReference type="OrthoDB" id="9810952at2"/>
<dbReference type="RefSeq" id="WP_126376917.1">
    <property type="nucleotide sequence ID" value="NZ_AP017378.1"/>
</dbReference>
<feature type="transmembrane region" description="Helical" evidence="13">
    <location>
        <begin position="390"/>
        <end position="414"/>
    </location>
</feature>
<evidence type="ECO:0000256" key="2">
    <source>
        <dbReference type="ARBA" id="ARBA00009137"/>
    </source>
</evidence>
<proteinExistence type="inferred from homology"/>
<evidence type="ECO:0000256" key="10">
    <source>
        <dbReference type="ARBA" id="ARBA00023065"/>
    </source>
</evidence>
<keyword evidence="3" id="KW-0813">Transport</keyword>
<comment type="similarity">
    <text evidence="2">Belongs to the TrkH potassium transport family.</text>
</comment>
<dbReference type="GO" id="GO:0015379">
    <property type="term" value="F:potassium:chloride symporter activity"/>
    <property type="evidence" value="ECO:0007669"/>
    <property type="project" value="InterPro"/>
</dbReference>
<dbReference type="PANTHER" id="PTHR32024:SF2">
    <property type="entry name" value="TRK SYSTEM POTASSIUM UPTAKE PROTEIN TRKG-RELATED"/>
    <property type="match status" value="1"/>
</dbReference>
<dbReference type="PANTHER" id="PTHR32024">
    <property type="entry name" value="TRK SYSTEM POTASSIUM UPTAKE PROTEIN TRKG-RELATED"/>
    <property type="match status" value="1"/>
</dbReference>
<protein>
    <submittedName>
        <fullName evidence="14">Trk-type K+ transport system, membrane component</fullName>
    </submittedName>
</protein>
<feature type="transmembrane region" description="Helical" evidence="13">
    <location>
        <begin position="271"/>
        <end position="290"/>
    </location>
</feature>
<evidence type="ECO:0000256" key="1">
    <source>
        <dbReference type="ARBA" id="ARBA00004429"/>
    </source>
</evidence>
<evidence type="ECO:0000256" key="5">
    <source>
        <dbReference type="ARBA" id="ARBA00022519"/>
    </source>
</evidence>
<keyword evidence="9 13" id="KW-1133">Transmembrane helix</keyword>
<dbReference type="EMBL" id="AP017378">
    <property type="protein sequence ID" value="BBD07559.1"/>
    <property type="molecule type" value="Genomic_DNA"/>
</dbReference>
<dbReference type="InterPro" id="IPR003445">
    <property type="entry name" value="Cat_transpt"/>
</dbReference>
<feature type="transmembrane region" description="Helical" evidence="13">
    <location>
        <begin position="69"/>
        <end position="90"/>
    </location>
</feature>
<evidence type="ECO:0000256" key="6">
    <source>
        <dbReference type="ARBA" id="ARBA00022538"/>
    </source>
</evidence>
<gene>
    <name evidence="14" type="ORF">DFE_0833</name>
</gene>
<evidence type="ECO:0000256" key="11">
    <source>
        <dbReference type="ARBA" id="ARBA00023136"/>
    </source>
</evidence>
<evidence type="ECO:0000256" key="8">
    <source>
        <dbReference type="ARBA" id="ARBA00022958"/>
    </source>
</evidence>
<feature type="transmembrane region" description="Helical" evidence="13">
    <location>
        <begin position="178"/>
        <end position="200"/>
    </location>
</feature>
<keyword evidence="12" id="KW-0479">Metal-binding</keyword>
<dbReference type="InterPro" id="IPR004772">
    <property type="entry name" value="TrkH"/>
</dbReference>
<keyword evidence="8 12" id="KW-0630">Potassium</keyword>
<evidence type="ECO:0000313" key="15">
    <source>
        <dbReference type="Proteomes" id="UP000269883"/>
    </source>
</evidence>
<evidence type="ECO:0000256" key="12">
    <source>
        <dbReference type="PIRSR" id="PIRSR006247-1"/>
    </source>
</evidence>
<sequence length="483" mass="54107">MHLRSIAYVMGTLMLVTGVSMLFPALCSVYYGEDDLFAILLSFGLTTAWGLPMWWGFRKYQDISTKDAFVIAVLGWMLISAFSALPFYIYGTTTFTDGFFEMMSGYTTSGATILTDIEAVPHGLLFWRSETHLLGGMGFLTLTIIFLPHGMGGVRIFRAESSPGQNPVGERILPRNRNAMILLWGLYLGLNAIHMVLLWLGGMSWFDAICHAFGALSTSGYSTKNLSVGYYNSAWIDWSTTLFMFLGGMSFVLILHLLRGDWRTVVRNTEFQWYVYLTLFFCVGVAWILWAKGTYGPVDALRYSAFQINSLLTTTGFTTADYEQWPHAAQMVLYAVFFIGGCAGSTTSGIKIVHYVIIWQFMIKNIKKIFFSPMSIVSVRLNGQPIDNRLVNWAICYFLVNIFLILAGGCFVSLTDDLDLTSSMSAVIATLMNIGPGMGKVGPAQNYAFLSDTAKWFLSYMMLVGRLEMFSALVVFYPAFWKK</sequence>
<organism evidence="14 15">
    <name type="scientific">Desulfovibrio ferrophilus</name>
    <dbReference type="NCBI Taxonomy" id="241368"/>
    <lineage>
        <taxon>Bacteria</taxon>
        <taxon>Pseudomonadati</taxon>
        <taxon>Thermodesulfobacteriota</taxon>
        <taxon>Desulfovibrionia</taxon>
        <taxon>Desulfovibrionales</taxon>
        <taxon>Desulfovibrionaceae</taxon>
        <taxon>Desulfovibrio</taxon>
    </lineage>
</organism>
<evidence type="ECO:0000256" key="13">
    <source>
        <dbReference type="SAM" id="Phobius"/>
    </source>
</evidence>
<keyword evidence="10" id="KW-0406">Ion transport</keyword>
<evidence type="ECO:0000256" key="7">
    <source>
        <dbReference type="ARBA" id="ARBA00022692"/>
    </source>
</evidence>
<keyword evidence="15" id="KW-1185">Reference proteome</keyword>
<keyword evidence="4" id="KW-1003">Cell membrane</keyword>
<dbReference type="GO" id="GO:0005886">
    <property type="term" value="C:plasma membrane"/>
    <property type="evidence" value="ECO:0007669"/>
    <property type="project" value="UniProtKB-SubCell"/>
</dbReference>
<feature type="binding site" evidence="12">
    <location>
        <position position="433"/>
    </location>
    <ligand>
        <name>K(+)</name>
        <dbReference type="ChEBI" id="CHEBI:29103"/>
    </ligand>
</feature>
<dbReference type="KEGG" id="dfl:DFE_0833"/>
<feature type="transmembrane region" description="Helical" evidence="13">
    <location>
        <begin position="133"/>
        <end position="157"/>
    </location>
</feature>
<dbReference type="Proteomes" id="UP000269883">
    <property type="component" value="Chromosome"/>
</dbReference>
<evidence type="ECO:0000313" key="14">
    <source>
        <dbReference type="EMBL" id="BBD07559.1"/>
    </source>
</evidence>
<name>A0A2Z6AWD6_9BACT</name>
<keyword evidence="7 13" id="KW-0812">Transmembrane</keyword>
<dbReference type="PIRSF" id="PIRSF006247">
    <property type="entry name" value="TrkH"/>
    <property type="match status" value="1"/>
</dbReference>
<keyword evidence="5" id="KW-0997">Cell inner membrane</keyword>
<feature type="transmembrane region" description="Helical" evidence="13">
    <location>
        <begin position="7"/>
        <end position="31"/>
    </location>
</feature>
<evidence type="ECO:0000256" key="9">
    <source>
        <dbReference type="ARBA" id="ARBA00022989"/>
    </source>
</evidence>
<dbReference type="Pfam" id="PF02386">
    <property type="entry name" value="TrkH"/>
    <property type="match status" value="1"/>
</dbReference>
<dbReference type="AlphaFoldDB" id="A0A2Z6AWD6"/>
<feature type="binding site" evidence="12">
    <location>
        <position position="314"/>
    </location>
    <ligand>
        <name>K(+)</name>
        <dbReference type="ChEBI" id="CHEBI:29103"/>
    </ligand>
</feature>
<evidence type="ECO:0000256" key="4">
    <source>
        <dbReference type="ARBA" id="ARBA00022475"/>
    </source>
</evidence>
<feature type="binding site" evidence="12">
    <location>
        <position position="108"/>
    </location>
    <ligand>
        <name>K(+)</name>
        <dbReference type="ChEBI" id="CHEBI:29103"/>
    </ligand>
</feature>
<feature type="transmembrane region" description="Helical" evidence="13">
    <location>
        <begin position="235"/>
        <end position="259"/>
    </location>
</feature>
<feature type="transmembrane region" description="Helical" evidence="13">
    <location>
        <begin position="457"/>
        <end position="480"/>
    </location>
</feature>
<keyword evidence="11 13" id="KW-0472">Membrane</keyword>